<protein>
    <submittedName>
        <fullName evidence="14">Transmembrane emp24 domain-containing protein 2</fullName>
    </submittedName>
</protein>
<dbReference type="SUPFAM" id="SSF101576">
    <property type="entry name" value="Supernatant protein factor (SPF), C-terminal domain"/>
    <property type="match status" value="1"/>
</dbReference>
<evidence type="ECO:0000256" key="2">
    <source>
        <dbReference type="ARBA" id="ARBA00007104"/>
    </source>
</evidence>
<dbReference type="AlphaFoldDB" id="A0A6J2K0C3"/>
<feature type="transmembrane region" description="Helical" evidence="10">
    <location>
        <begin position="172"/>
        <end position="194"/>
    </location>
</feature>
<comment type="subcellular location">
    <subcellularLocation>
        <location evidence="8">Endomembrane system</location>
        <topology evidence="8">Single-pass membrane protein</topology>
    </subcellularLocation>
    <subcellularLocation>
        <location evidence="1 9">Membrane</location>
        <topology evidence="1 9">Single-pass type I membrane protein</topology>
    </subcellularLocation>
</comment>
<dbReference type="PANTHER" id="PTHR22811">
    <property type="entry name" value="TRANSMEMBRANE EMP24 DOMAIN-CONTAINING PROTEIN"/>
    <property type="match status" value="1"/>
</dbReference>
<evidence type="ECO:0000256" key="7">
    <source>
        <dbReference type="ARBA" id="ARBA00023136"/>
    </source>
</evidence>
<evidence type="ECO:0000313" key="13">
    <source>
        <dbReference type="Proteomes" id="UP000504629"/>
    </source>
</evidence>
<evidence type="ECO:0000256" key="10">
    <source>
        <dbReference type="SAM" id="Phobius"/>
    </source>
</evidence>
<sequence length="204" mass="23316">MKYLRISQWLVVTLLNLVSNAYSYTVTVDAHAEECFYENVEADTKLGLSFEIAEGGFLDIDVIILGPDGNVIHKAERESSGIYTFSAPTAGKYTYCFSNKMSSMTPKVVMFNLEIGEPQTKSGNENEADHNKLEDMIKELATTLRTIKHDQEYMQVRDRIHRSINESTNSRVVMWSIFEASVLLVMTIGQVYYLKRFFEVQRVV</sequence>
<evidence type="ECO:0000259" key="12">
    <source>
        <dbReference type="PROSITE" id="PS50866"/>
    </source>
</evidence>
<dbReference type="RefSeq" id="XP_028035320.1">
    <property type="nucleotide sequence ID" value="XM_028179519.1"/>
</dbReference>
<dbReference type="GO" id="GO:0012505">
    <property type="term" value="C:endomembrane system"/>
    <property type="evidence" value="ECO:0007669"/>
    <property type="project" value="UniProtKB-SubCell"/>
</dbReference>
<organism evidence="13 14">
    <name type="scientific">Bombyx mandarina</name>
    <name type="common">Wild silk moth</name>
    <name type="synonym">Wild silkworm</name>
    <dbReference type="NCBI Taxonomy" id="7092"/>
    <lineage>
        <taxon>Eukaryota</taxon>
        <taxon>Metazoa</taxon>
        <taxon>Ecdysozoa</taxon>
        <taxon>Arthropoda</taxon>
        <taxon>Hexapoda</taxon>
        <taxon>Insecta</taxon>
        <taxon>Pterygota</taxon>
        <taxon>Neoptera</taxon>
        <taxon>Endopterygota</taxon>
        <taxon>Lepidoptera</taxon>
        <taxon>Glossata</taxon>
        <taxon>Ditrysia</taxon>
        <taxon>Bombycoidea</taxon>
        <taxon>Bombycidae</taxon>
        <taxon>Bombycinae</taxon>
        <taxon>Bombyx</taxon>
    </lineage>
</organism>
<reference evidence="14" key="1">
    <citation type="submission" date="2025-08" db="UniProtKB">
        <authorList>
            <consortium name="RefSeq"/>
        </authorList>
    </citation>
    <scope>IDENTIFICATION</scope>
    <source>
        <tissue evidence="14">Silk gland</tissue>
    </source>
</reference>
<comment type="similarity">
    <text evidence="2 9">Belongs to the EMP24/GP25L family.</text>
</comment>
<dbReference type="OrthoDB" id="1929172at2759"/>
<dbReference type="GeneID" id="114246815"/>
<evidence type="ECO:0000256" key="9">
    <source>
        <dbReference type="RuleBase" id="RU003827"/>
    </source>
</evidence>
<dbReference type="KEGG" id="bman:114246815"/>
<evidence type="ECO:0000256" key="6">
    <source>
        <dbReference type="ARBA" id="ARBA00022989"/>
    </source>
</evidence>
<dbReference type="InterPro" id="IPR015720">
    <property type="entry name" value="Emp24-like"/>
</dbReference>
<keyword evidence="5 11" id="KW-0732">Signal</keyword>
<keyword evidence="6 10" id="KW-1133">Transmembrane helix</keyword>
<feature type="chain" id="PRO_5026856301" evidence="11">
    <location>
        <begin position="24"/>
        <end position="204"/>
    </location>
</feature>
<accession>A0A6J2K0C3</accession>
<evidence type="ECO:0000313" key="14">
    <source>
        <dbReference type="RefSeq" id="XP_028035320.1"/>
    </source>
</evidence>
<evidence type="ECO:0000256" key="3">
    <source>
        <dbReference type="ARBA" id="ARBA00022473"/>
    </source>
</evidence>
<name>A0A6J2K0C3_BOMMA</name>
<keyword evidence="13" id="KW-1185">Reference proteome</keyword>
<dbReference type="GO" id="GO:0016020">
    <property type="term" value="C:membrane"/>
    <property type="evidence" value="ECO:0007669"/>
    <property type="project" value="UniProtKB-SubCell"/>
</dbReference>
<proteinExistence type="inferred from homology"/>
<evidence type="ECO:0000256" key="5">
    <source>
        <dbReference type="ARBA" id="ARBA00022729"/>
    </source>
</evidence>
<keyword evidence="4 9" id="KW-0812">Transmembrane</keyword>
<dbReference type="CTD" id="31382"/>
<evidence type="ECO:0000256" key="1">
    <source>
        <dbReference type="ARBA" id="ARBA00004479"/>
    </source>
</evidence>
<dbReference type="InterPro" id="IPR036598">
    <property type="entry name" value="GOLD_dom_sf"/>
</dbReference>
<dbReference type="SMR" id="A0A6J2K0C3"/>
<evidence type="ECO:0000256" key="8">
    <source>
        <dbReference type="ARBA" id="ARBA00037847"/>
    </source>
</evidence>
<dbReference type="InterPro" id="IPR009038">
    <property type="entry name" value="GOLD_dom"/>
</dbReference>
<feature type="signal peptide" evidence="11">
    <location>
        <begin position="1"/>
        <end position="23"/>
    </location>
</feature>
<evidence type="ECO:0000256" key="11">
    <source>
        <dbReference type="SAM" id="SignalP"/>
    </source>
</evidence>
<keyword evidence="3" id="KW-0217">Developmental protein</keyword>
<dbReference type="SMART" id="SM01190">
    <property type="entry name" value="EMP24_GP25L"/>
    <property type="match status" value="1"/>
</dbReference>
<evidence type="ECO:0000256" key="4">
    <source>
        <dbReference type="ARBA" id="ARBA00022692"/>
    </source>
</evidence>
<dbReference type="Pfam" id="PF01105">
    <property type="entry name" value="EMP24_GP25L"/>
    <property type="match status" value="1"/>
</dbReference>
<keyword evidence="7 10" id="KW-0472">Membrane</keyword>
<dbReference type="PROSITE" id="PS50866">
    <property type="entry name" value="GOLD"/>
    <property type="match status" value="1"/>
</dbReference>
<dbReference type="Proteomes" id="UP000504629">
    <property type="component" value="Unplaced"/>
</dbReference>
<feature type="domain" description="GOLD" evidence="12">
    <location>
        <begin position="33"/>
        <end position="115"/>
    </location>
</feature>
<gene>
    <name evidence="14" type="primary">LOC114246815</name>
</gene>